<name>A0ABV9FGK6_9BACL</name>
<dbReference type="Proteomes" id="UP001596028">
    <property type="component" value="Unassembled WGS sequence"/>
</dbReference>
<dbReference type="InterPro" id="IPR037012">
    <property type="entry name" value="NanQ/TabA/YiaL_sf"/>
</dbReference>
<protein>
    <submittedName>
        <fullName evidence="1">YhcH/YjgK/YiaL family protein</fullName>
    </submittedName>
</protein>
<dbReference type="PANTHER" id="PTHR34986:SF1">
    <property type="entry name" value="PROTEIN YIAL"/>
    <property type="match status" value="1"/>
</dbReference>
<dbReference type="Pfam" id="PF04074">
    <property type="entry name" value="DUF386"/>
    <property type="match status" value="1"/>
</dbReference>
<comment type="caution">
    <text evidence="1">The sequence shown here is derived from an EMBL/GenBank/DDBJ whole genome shotgun (WGS) entry which is preliminary data.</text>
</comment>
<reference evidence="2" key="1">
    <citation type="journal article" date="2019" name="Int. J. Syst. Evol. Microbiol.">
        <title>The Global Catalogue of Microorganisms (GCM) 10K type strain sequencing project: providing services to taxonomists for standard genome sequencing and annotation.</title>
        <authorList>
            <consortium name="The Broad Institute Genomics Platform"/>
            <consortium name="The Broad Institute Genome Sequencing Center for Infectious Disease"/>
            <person name="Wu L."/>
            <person name="Ma J."/>
        </authorList>
    </citation>
    <scope>NUCLEOTIDE SEQUENCE [LARGE SCALE GENOMIC DNA]</scope>
    <source>
        <strain evidence="2">CCUG 49571</strain>
    </source>
</reference>
<dbReference type="RefSeq" id="WP_378100795.1">
    <property type="nucleotide sequence ID" value="NZ_JBHSEP010000022.1"/>
</dbReference>
<evidence type="ECO:0000313" key="2">
    <source>
        <dbReference type="Proteomes" id="UP001596028"/>
    </source>
</evidence>
<dbReference type="Gene3D" id="2.60.120.370">
    <property type="entry name" value="YhcH/YjgK/YiaL"/>
    <property type="match status" value="1"/>
</dbReference>
<dbReference type="NCBIfam" id="TIGR00022">
    <property type="entry name" value="YhcH/YjgK/YiaL family protein"/>
    <property type="match status" value="1"/>
</dbReference>
<dbReference type="SUPFAM" id="SSF51197">
    <property type="entry name" value="Clavaminate synthase-like"/>
    <property type="match status" value="1"/>
</dbReference>
<dbReference type="InterPro" id="IPR004375">
    <property type="entry name" value="NanQ/TabA/YiaL"/>
</dbReference>
<dbReference type="PANTHER" id="PTHR34986">
    <property type="entry name" value="EVOLVED BETA-GALACTOSIDASE SUBUNIT BETA"/>
    <property type="match status" value="1"/>
</dbReference>
<evidence type="ECO:0000313" key="1">
    <source>
        <dbReference type="EMBL" id="MFC4601113.1"/>
    </source>
</evidence>
<gene>
    <name evidence="1" type="ORF">ACFO3S_22920</name>
</gene>
<proteinExistence type="predicted"/>
<keyword evidence="2" id="KW-1185">Reference proteome</keyword>
<accession>A0ABV9FGK6</accession>
<sequence length="164" mass="18728">MIWGDIGSREATEWSAFHPVLRAALDRLRQTDLQALDPGKYEWDGERMFLLIQEPQTAPKAERKPEAHRRYADIQLLIEGREWIGCARRTDRSAVVEDELETKDYALYEDPEDEIGLVMSPGSFAIFFPSDLHRPCVCVGAPESIKKAVVKIDLALLGEFQRNQ</sequence>
<dbReference type="EMBL" id="JBHSEP010000022">
    <property type="protein sequence ID" value="MFC4601113.1"/>
    <property type="molecule type" value="Genomic_DNA"/>
</dbReference>
<organism evidence="1 2">
    <name type="scientific">Cohnella hongkongensis</name>
    <dbReference type="NCBI Taxonomy" id="178337"/>
    <lineage>
        <taxon>Bacteria</taxon>
        <taxon>Bacillati</taxon>
        <taxon>Bacillota</taxon>
        <taxon>Bacilli</taxon>
        <taxon>Bacillales</taxon>
        <taxon>Paenibacillaceae</taxon>
        <taxon>Cohnella</taxon>
    </lineage>
</organism>